<reference evidence="2 3" key="1">
    <citation type="submission" date="2011-02" db="EMBL/GenBank/DDBJ databases">
        <authorList>
            <person name="Weinstock G."/>
            <person name="Sodergren E."/>
            <person name="Clifton S."/>
            <person name="Fulton L."/>
            <person name="Fulton B."/>
            <person name="Courtney L."/>
            <person name="Fronick C."/>
            <person name="Harrison M."/>
            <person name="Strong C."/>
            <person name="Farmer C."/>
            <person name="Delahaunty K."/>
            <person name="Markovic C."/>
            <person name="Hall O."/>
            <person name="Minx P."/>
            <person name="Tomlinson C."/>
            <person name="Mitreva M."/>
            <person name="Hou S."/>
            <person name="Chen J."/>
            <person name="Wollam A."/>
            <person name="Pepin K.H."/>
            <person name="Johnson M."/>
            <person name="Bhonagiri V."/>
            <person name="Zhang X."/>
            <person name="Suruliraj S."/>
            <person name="Warren W."/>
            <person name="Chinwalla A."/>
            <person name="Mardis E.R."/>
            <person name="Wilson R.K."/>
        </authorList>
    </citation>
    <scope>NUCLEOTIDE SEQUENCE [LARGE SCALE GENOMIC DNA]</scope>
    <source>
        <strain evidence="2 3">YIT 11841</strain>
    </source>
</reference>
<dbReference type="RefSeq" id="WP_008628503.1">
    <property type="nucleotide sequence ID" value="NZ_GL883869.1"/>
</dbReference>
<dbReference type="InterPro" id="IPR052919">
    <property type="entry name" value="TA_system_RNase"/>
</dbReference>
<dbReference type="PANTHER" id="PTHR36173:SF2">
    <property type="entry name" value="RIBONUCLEASE VAPC16"/>
    <property type="match status" value="1"/>
</dbReference>
<proteinExistence type="predicted"/>
<dbReference type="CDD" id="cd09872">
    <property type="entry name" value="PIN_Sll0205-like"/>
    <property type="match status" value="1"/>
</dbReference>
<gene>
    <name evidence="2" type="ORF">HMPREF9442_02512</name>
</gene>
<evidence type="ECO:0000313" key="2">
    <source>
        <dbReference type="EMBL" id="EGG52154.1"/>
    </source>
</evidence>
<dbReference type="STRING" id="762982.HMPREF9442_02512"/>
<dbReference type="PANTHER" id="PTHR36173">
    <property type="entry name" value="RIBONUCLEASE VAPC16-RELATED"/>
    <property type="match status" value="1"/>
</dbReference>
<dbReference type="SUPFAM" id="SSF88723">
    <property type="entry name" value="PIN domain-like"/>
    <property type="match status" value="1"/>
</dbReference>
<dbReference type="eggNOG" id="COG3744">
    <property type="taxonomic scope" value="Bacteria"/>
</dbReference>
<dbReference type="OrthoDB" id="9798990at2"/>
<keyword evidence="3" id="KW-1185">Reference proteome</keyword>
<dbReference type="Pfam" id="PF01850">
    <property type="entry name" value="PIN"/>
    <property type="match status" value="1"/>
</dbReference>
<dbReference type="Proteomes" id="UP000005546">
    <property type="component" value="Unassembled WGS sequence"/>
</dbReference>
<dbReference type="AlphaFoldDB" id="F3QWD0"/>
<evidence type="ECO:0000313" key="3">
    <source>
        <dbReference type="Proteomes" id="UP000005546"/>
    </source>
</evidence>
<comment type="caution">
    <text evidence="2">The sequence shown here is derived from an EMBL/GenBank/DDBJ whole genome shotgun (WGS) entry which is preliminary data.</text>
</comment>
<evidence type="ECO:0000259" key="1">
    <source>
        <dbReference type="Pfam" id="PF01850"/>
    </source>
</evidence>
<protein>
    <submittedName>
        <fullName evidence="2">PIN domain protein</fullName>
    </submittedName>
</protein>
<name>F3QWD0_9BACT</name>
<dbReference type="EMBL" id="AFBR01000071">
    <property type="protein sequence ID" value="EGG52154.1"/>
    <property type="molecule type" value="Genomic_DNA"/>
</dbReference>
<dbReference type="Gene3D" id="3.40.50.1010">
    <property type="entry name" value="5'-nuclease"/>
    <property type="match status" value="1"/>
</dbReference>
<dbReference type="HOGENOM" id="CLU_129890_1_0_10"/>
<sequence length="143" mass="16239">MRAYLDTNILAFMVGQDNGASISDDVKAIIKDYETLLFSSSVCFAELVHLIQIGKVRIPECKDIRRAANVALQRLSELGINMVATSGTHIDTLVDLPLYDDHRDPNDRMIIAQAISDRIPLVSSDRKFSRYERYGLDFIYNER</sequence>
<dbReference type="InterPro" id="IPR029060">
    <property type="entry name" value="PIN-like_dom_sf"/>
</dbReference>
<accession>F3QWD0</accession>
<dbReference type="InterPro" id="IPR002716">
    <property type="entry name" value="PIN_dom"/>
</dbReference>
<feature type="domain" description="PIN" evidence="1">
    <location>
        <begin position="4"/>
        <end position="132"/>
    </location>
</feature>
<organism evidence="2 3">
    <name type="scientific">Paraprevotella xylaniphila YIT 11841</name>
    <dbReference type="NCBI Taxonomy" id="762982"/>
    <lineage>
        <taxon>Bacteria</taxon>
        <taxon>Pseudomonadati</taxon>
        <taxon>Bacteroidota</taxon>
        <taxon>Bacteroidia</taxon>
        <taxon>Bacteroidales</taxon>
        <taxon>Prevotellaceae</taxon>
        <taxon>Paraprevotella</taxon>
    </lineage>
</organism>
<dbReference type="InterPro" id="IPR041705">
    <property type="entry name" value="PIN_Sll0205"/>
</dbReference>